<protein>
    <submittedName>
        <fullName evidence="1">Uncharacterized protein</fullName>
    </submittedName>
</protein>
<keyword evidence="2" id="KW-1185">Reference proteome</keyword>
<sequence length="181" mass="19040">MAASSSKEIVDAVEKWMAFPISTAAGLEIVAEEGPSGSSAQQQQAWRPVAAAGCDNGSTVGTGAACKSSVDGGAQRRPRVVRLAAAWVSLEVKDALSSLQQTFVVSDATRPDCPIIYATEGFFTITLKGDKAQRHFGPTTLKKAPEPPRQHGKFHLDGACLSLKTLFFGVLGLKPHNCDAA</sequence>
<evidence type="ECO:0000313" key="2">
    <source>
        <dbReference type="Proteomes" id="UP000026960"/>
    </source>
</evidence>
<organism evidence="1">
    <name type="scientific">Oryza barthii</name>
    <dbReference type="NCBI Taxonomy" id="65489"/>
    <lineage>
        <taxon>Eukaryota</taxon>
        <taxon>Viridiplantae</taxon>
        <taxon>Streptophyta</taxon>
        <taxon>Embryophyta</taxon>
        <taxon>Tracheophyta</taxon>
        <taxon>Spermatophyta</taxon>
        <taxon>Magnoliopsida</taxon>
        <taxon>Liliopsida</taxon>
        <taxon>Poales</taxon>
        <taxon>Poaceae</taxon>
        <taxon>BOP clade</taxon>
        <taxon>Oryzoideae</taxon>
        <taxon>Oryzeae</taxon>
        <taxon>Oryzinae</taxon>
        <taxon>Oryza</taxon>
    </lineage>
</organism>
<name>A0A0D3GLV5_9ORYZ</name>
<reference evidence="1" key="2">
    <citation type="submission" date="2015-03" db="UniProtKB">
        <authorList>
            <consortium name="EnsemblPlants"/>
        </authorList>
    </citation>
    <scope>IDENTIFICATION</scope>
</reference>
<dbReference type="Gramene" id="OBART07G01810.1">
    <property type="protein sequence ID" value="OBART07G01810.1"/>
    <property type="gene ID" value="OBART07G01810"/>
</dbReference>
<dbReference type="Proteomes" id="UP000026960">
    <property type="component" value="Chromosome 7"/>
</dbReference>
<dbReference type="STRING" id="65489.A0A0D3GLV5"/>
<dbReference type="AlphaFoldDB" id="A0A0D3GLV5"/>
<dbReference type="HOGENOM" id="CLU_127898_0_0_1"/>
<reference evidence="1" key="1">
    <citation type="journal article" date="2009" name="Rice">
        <title>De Novo Next Generation Sequencing of Plant Genomes.</title>
        <authorList>
            <person name="Rounsley S."/>
            <person name="Marri P.R."/>
            <person name="Yu Y."/>
            <person name="He R."/>
            <person name="Sisneros N."/>
            <person name="Goicoechea J.L."/>
            <person name="Lee S.J."/>
            <person name="Angelova A."/>
            <person name="Kudrna D."/>
            <person name="Luo M."/>
            <person name="Affourtit J."/>
            <person name="Desany B."/>
            <person name="Knight J."/>
            <person name="Niazi F."/>
            <person name="Egholm M."/>
            <person name="Wing R.A."/>
        </authorList>
    </citation>
    <scope>NUCLEOTIDE SEQUENCE [LARGE SCALE GENOMIC DNA]</scope>
    <source>
        <strain evidence="1">cv. IRGC 105608</strain>
    </source>
</reference>
<dbReference type="PaxDb" id="65489-OBART07G01810.1"/>
<proteinExistence type="predicted"/>
<dbReference type="EnsemblPlants" id="OBART07G01810.1">
    <property type="protein sequence ID" value="OBART07G01810.1"/>
    <property type="gene ID" value="OBART07G01810"/>
</dbReference>
<evidence type="ECO:0000313" key="1">
    <source>
        <dbReference type="EnsemblPlants" id="OBART07G01810.1"/>
    </source>
</evidence>
<accession>A0A0D3GLV5</accession>